<evidence type="ECO:0000256" key="1">
    <source>
        <dbReference type="ARBA" id="ARBA00004141"/>
    </source>
</evidence>
<dbReference type="SMART" id="SM00014">
    <property type="entry name" value="acidPPc"/>
    <property type="match status" value="1"/>
</dbReference>
<dbReference type="CDD" id="cd03382">
    <property type="entry name" value="PAP2_dolichyldiphosphatase"/>
    <property type="match status" value="1"/>
</dbReference>
<name>A0AAX4JRU8_9TREE</name>
<evidence type="ECO:0000256" key="2">
    <source>
        <dbReference type="ARBA" id="ARBA00022692"/>
    </source>
</evidence>
<comment type="subcellular location">
    <subcellularLocation>
        <location evidence="1">Membrane</location>
        <topology evidence="1">Multi-pass membrane protein</topology>
    </subcellularLocation>
</comment>
<evidence type="ECO:0000256" key="5">
    <source>
        <dbReference type="ARBA" id="ARBA00023136"/>
    </source>
</evidence>
<proteinExistence type="predicted"/>
<feature type="domain" description="Phosphatidic acid phosphatase type 2/haloperoxidase" evidence="7">
    <location>
        <begin position="66"/>
        <end position="196"/>
    </location>
</feature>
<dbReference type="AlphaFoldDB" id="A0AAX4JRU8"/>
<organism evidence="8 9">
    <name type="scientific">Kwoniella dendrophila CBS 6074</name>
    <dbReference type="NCBI Taxonomy" id="1295534"/>
    <lineage>
        <taxon>Eukaryota</taxon>
        <taxon>Fungi</taxon>
        <taxon>Dikarya</taxon>
        <taxon>Basidiomycota</taxon>
        <taxon>Agaricomycotina</taxon>
        <taxon>Tremellomycetes</taxon>
        <taxon>Tremellales</taxon>
        <taxon>Cryptococcaceae</taxon>
        <taxon>Kwoniella</taxon>
    </lineage>
</organism>
<gene>
    <name evidence="8" type="ORF">L201_003031</name>
</gene>
<feature type="transmembrane region" description="Helical" evidence="6">
    <location>
        <begin position="179"/>
        <end position="198"/>
    </location>
</feature>
<dbReference type="InterPro" id="IPR000326">
    <property type="entry name" value="PAP2/HPO"/>
</dbReference>
<dbReference type="InterPro" id="IPR036938">
    <property type="entry name" value="PAP2/HPO_sf"/>
</dbReference>
<evidence type="ECO:0000313" key="8">
    <source>
        <dbReference type="EMBL" id="WWC88127.1"/>
    </source>
</evidence>
<feature type="transmembrane region" description="Helical" evidence="6">
    <location>
        <begin position="153"/>
        <end position="173"/>
    </location>
</feature>
<evidence type="ECO:0000256" key="6">
    <source>
        <dbReference type="SAM" id="Phobius"/>
    </source>
</evidence>
<dbReference type="Proteomes" id="UP001355207">
    <property type="component" value="Chromosome 3"/>
</dbReference>
<dbReference type="GeneID" id="91093702"/>
<dbReference type="EMBL" id="CP144100">
    <property type="protein sequence ID" value="WWC88127.1"/>
    <property type="molecule type" value="Genomic_DNA"/>
</dbReference>
<evidence type="ECO:0000313" key="9">
    <source>
        <dbReference type="Proteomes" id="UP001355207"/>
    </source>
</evidence>
<dbReference type="InterPro" id="IPR039667">
    <property type="entry name" value="Dolichyldiphosphatase_PAP2"/>
</dbReference>
<dbReference type="PANTHER" id="PTHR14969:SF13">
    <property type="entry name" value="AT30094P"/>
    <property type="match status" value="1"/>
</dbReference>
<reference evidence="8 9" key="1">
    <citation type="submission" date="2024-01" db="EMBL/GenBank/DDBJ databases">
        <title>Comparative genomics of Cryptococcus and Kwoniella reveals pathogenesis evolution and contrasting modes of karyotype evolution via chromosome fusion or intercentromeric recombination.</title>
        <authorList>
            <person name="Coelho M.A."/>
            <person name="David-Palma M."/>
            <person name="Shea T."/>
            <person name="Bowers K."/>
            <person name="McGinley-Smith S."/>
            <person name="Mohammad A.W."/>
            <person name="Gnirke A."/>
            <person name="Yurkov A.M."/>
            <person name="Nowrousian M."/>
            <person name="Sun S."/>
            <person name="Cuomo C.A."/>
            <person name="Heitman J."/>
        </authorList>
    </citation>
    <scope>NUCLEOTIDE SEQUENCE [LARGE SCALE GENOMIC DNA]</scope>
    <source>
        <strain evidence="8 9">CBS 6074</strain>
    </source>
</reference>
<keyword evidence="4 6" id="KW-1133">Transmembrane helix</keyword>
<dbReference type="PANTHER" id="PTHR14969">
    <property type="entry name" value="SPHINGOSINE-1-PHOSPHATE PHOSPHOHYDROLASE"/>
    <property type="match status" value="1"/>
</dbReference>
<accession>A0AAX4JRU8</accession>
<dbReference type="GO" id="GO:0016020">
    <property type="term" value="C:membrane"/>
    <property type="evidence" value="ECO:0007669"/>
    <property type="project" value="UniProtKB-SubCell"/>
</dbReference>
<evidence type="ECO:0000256" key="4">
    <source>
        <dbReference type="ARBA" id="ARBA00022989"/>
    </source>
</evidence>
<keyword evidence="5 6" id="KW-0472">Membrane</keyword>
<dbReference type="Pfam" id="PF01569">
    <property type="entry name" value="PAP2"/>
    <property type="match status" value="1"/>
</dbReference>
<protein>
    <recommendedName>
        <fullName evidence="7">Phosphatidic acid phosphatase type 2/haloperoxidase domain-containing protein</fullName>
    </recommendedName>
</protein>
<dbReference type="SUPFAM" id="SSF48317">
    <property type="entry name" value="Acid phosphatase/Vanadium-dependent haloperoxidase"/>
    <property type="match status" value="1"/>
</dbReference>
<evidence type="ECO:0000256" key="3">
    <source>
        <dbReference type="ARBA" id="ARBA00022801"/>
    </source>
</evidence>
<feature type="transmembrane region" description="Helical" evidence="6">
    <location>
        <begin position="38"/>
        <end position="60"/>
    </location>
</feature>
<keyword evidence="2 6" id="KW-0812">Transmembrane</keyword>
<keyword evidence="3" id="KW-0378">Hydrolase</keyword>
<sequence>MTSLDPNSALPLPASPLPPLKSFSLTHILYDPTHPLSIPLTLLSLSPIFLFVSYFTLLIFTRRLTILFLGVGQIGNEILSWILKRLLKGDRPYIGHGEIGNGYGMPSSHSQAAGFLVAWGLGYSRTLASRDINNNSRPQSSDRLQIIRNVRNGIYVLGLIIWSIGVSYSRWHLHYHSPIQIIAGYSAGLIAGSIYFWITEYLPIRHPQSVIGKLRTSIENIWEGIGGVGGWELGDAKGGWGEGWVFLESTNEQDQSRHVGKTSKQKKTI</sequence>
<dbReference type="Gene3D" id="1.20.144.10">
    <property type="entry name" value="Phosphatidic acid phosphatase type 2/haloperoxidase"/>
    <property type="match status" value="1"/>
</dbReference>
<evidence type="ECO:0000259" key="7">
    <source>
        <dbReference type="SMART" id="SM00014"/>
    </source>
</evidence>
<dbReference type="GO" id="GO:0042392">
    <property type="term" value="F:sphingosine-1-phosphate phosphatase activity"/>
    <property type="evidence" value="ECO:0007669"/>
    <property type="project" value="TreeGrafter"/>
</dbReference>
<dbReference type="RefSeq" id="XP_066074890.1">
    <property type="nucleotide sequence ID" value="XM_066218793.1"/>
</dbReference>
<keyword evidence="9" id="KW-1185">Reference proteome</keyword>